<reference evidence="1 2" key="1">
    <citation type="submission" date="2024-01" db="EMBL/GenBank/DDBJ databases">
        <title>Active colonisers of the gastrointestinal tract of Atlantic salmon farmed in a warm water region.</title>
        <authorList>
            <person name="Bowman J.P."/>
        </authorList>
    </citation>
    <scope>NUCLEOTIDE SEQUENCE [LARGE SCALE GENOMIC DNA]</scope>
    <source>
        <strain evidence="1 2">S3MW1</strain>
    </source>
</reference>
<name>A0ABU6L985_9GAMM</name>
<evidence type="ECO:0000313" key="2">
    <source>
        <dbReference type="Proteomes" id="UP001306119"/>
    </source>
</evidence>
<evidence type="ECO:0000313" key="1">
    <source>
        <dbReference type="EMBL" id="MEC6832955.1"/>
    </source>
</evidence>
<dbReference type="RefSeq" id="WP_327775256.1">
    <property type="nucleotide sequence ID" value="NZ_JAYXUG010000013.1"/>
</dbReference>
<comment type="caution">
    <text evidence="1">The sequence shown here is derived from an EMBL/GenBank/DDBJ whole genome shotgun (WGS) entry which is preliminary data.</text>
</comment>
<dbReference type="Proteomes" id="UP001306119">
    <property type="component" value="Unassembled WGS sequence"/>
</dbReference>
<protein>
    <submittedName>
        <fullName evidence="1">Uncharacterized protein</fullName>
    </submittedName>
</protein>
<sequence>MFIVPAFPLPSNINKVINFRVPTVRDCMMVADLNPEMDEAAATVFLNNQQDKEKQGGVIYDALEWTGEDRRTALWWIYIATHEDTKLAYKFVINGEDRYIDIDLKDLDNTATTLSIVPKVPITFKAGATEHTAIVKPLTGYALENIEVTALQRDQFDVDSVQYRKLSNKIAMQEIIYSLVIDGEDEAIKTAKKDNENISRSDIEIAEEYRYQLIMNMPLEDNFRSLVAEIVAAKRKLQHGVLTSYMDGVYSLVASVDLGGESGRQPLMFPFPSNTFIPTL</sequence>
<dbReference type="EMBL" id="JAYXUG010000013">
    <property type="protein sequence ID" value="MEC6832955.1"/>
    <property type="molecule type" value="Genomic_DNA"/>
</dbReference>
<organism evidence="1 2">
    <name type="scientific">Photobacterium toruni</name>
    <dbReference type="NCBI Taxonomy" id="1935446"/>
    <lineage>
        <taxon>Bacteria</taxon>
        <taxon>Pseudomonadati</taxon>
        <taxon>Pseudomonadota</taxon>
        <taxon>Gammaproteobacteria</taxon>
        <taxon>Vibrionales</taxon>
        <taxon>Vibrionaceae</taxon>
        <taxon>Photobacterium</taxon>
    </lineage>
</organism>
<proteinExistence type="predicted"/>
<gene>
    <name evidence="1" type="ORF">VXS06_14405</name>
</gene>
<accession>A0ABU6L985</accession>
<keyword evidence="2" id="KW-1185">Reference proteome</keyword>